<feature type="transmembrane region" description="Helical" evidence="1">
    <location>
        <begin position="273"/>
        <end position="297"/>
    </location>
</feature>
<comment type="caution">
    <text evidence="3">The sequence shown here is derived from an EMBL/GenBank/DDBJ whole genome shotgun (WGS) entry which is preliminary data.</text>
</comment>
<evidence type="ECO:0000313" key="4">
    <source>
        <dbReference type="Proteomes" id="UP000623967"/>
    </source>
</evidence>
<keyword evidence="1" id="KW-1133">Transmembrane helix</keyword>
<keyword evidence="1" id="KW-0472">Membrane</keyword>
<feature type="transmembrane region" description="Helical" evidence="1">
    <location>
        <begin position="511"/>
        <end position="532"/>
    </location>
</feature>
<feature type="transmembrane region" description="Helical" evidence="1">
    <location>
        <begin position="230"/>
        <end position="253"/>
    </location>
</feature>
<evidence type="ECO:0000259" key="2">
    <source>
        <dbReference type="Pfam" id="PF12773"/>
    </source>
</evidence>
<feature type="transmembrane region" description="Helical" evidence="1">
    <location>
        <begin position="199"/>
        <end position="218"/>
    </location>
</feature>
<keyword evidence="4" id="KW-1185">Reference proteome</keyword>
<dbReference type="EMBL" id="JAESWB010000362">
    <property type="protein sequence ID" value="MBL4954686.1"/>
    <property type="molecule type" value="Genomic_DNA"/>
</dbReference>
<name>A0ABS1TWK8_9BACI</name>
<feature type="transmembrane region" description="Helical" evidence="1">
    <location>
        <begin position="103"/>
        <end position="122"/>
    </location>
</feature>
<feature type="domain" description="DZANK-type" evidence="2">
    <location>
        <begin position="3"/>
        <end position="59"/>
    </location>
</feature>
<sequence length="538" mass="58996">MYCKSCGAENPASANYCSHDGAFLKNHNVKYRKQEQSSSYCPQCGGTVSTLANYCQHCGQSLGKYVTEKSNAPTIMKDPTRLTPTMPKLGKWPVISFQQIKQAVIPALLAIVIVFAISFFMMKSTEKLYSNLMNEAMSDSEISNLVGSDVKLLTGKFIGVTDIMMMANLQNPNLTVKAGGDLGFDEGSFSVDALAKNGYLPYLLIPFIGLFAAGIWAGRKTRGEDLARRLTDAAGIAIIYALVCTVISFFAGFSHEVNMSQMGMKFSLSIDTHYSFIKTLLMTLLIGCLFSGFGILFSTNFRKITGHLSEKLPFGESIHQAIAVPFRGILIFFVIILVMLVSQVAKLKEELGFELDGTPLEELLNKSYSLIAASSVQLGTYLWNLLHFASLTFSGGEDKNTGAISYHLLSGFHLKGAAADSDFEAIASFMATNDVGMYLKFALIIPIILLVWAGFRIAKQPNVVKNLVVFSVVYAVMMMGLASFSDIGFSLTSKDNGDPYNMSMMLGFSPFSTLIFSFIFSFICAYGGSWLYKLRMKQ</sequence>
<gene>
    <name evidence="3" type="ORF">JK635_21240</name>
</gene>
<keyword evidence="1" id="KW-0812">Transmembrane</keyword>
<proteinExistence type="predicted"/>
<evidence type="ECO:0000256" key="1">
    <source>
        <dbReference type="SAM" id="Phobius"/>
    </source>
</evidence>
<dbReference type="Proteomes" id="UP000623967">
    <property type="component" value="Unassembled WGS sequence"/>
</dbReference>
<feature type="transmembrane region" description="Helical" evidence="1">
    <location>
        <begin position="318"/>
        <end position="341"/>
    </location>
</feature>
<feature type="transmembrane region" description="Helical" evidence="1">
    <location>
        <begin position="437"/>
        <end position="455"/>
    </location>
</feature>
<protein>
    <submittedName>
        <fullName evidence="3">Zinc ribbon domain-containing protein</fullName>
    </submittedName>
</protein>
<dbReference type="Pfam" id="PF12773">
    <property type="entry name" value="DZR"/>
    <property type="match status" value="1"/>
</dbReference>
<dbReference type="InterPro" id="IPR025874">
    <property type="entry name" value="DZR"/>
</dbReference>
<feature type="transmembrane region" description="Helical" evidence="1">
    <location>
        <begin position="467"/>
        <end position="491"/>
    </location>
</feature>
<evidence type="ECO:0000313" key="3">
    <source>
        <dbReference type="EMBL" id="MBL4954686.1"/>
    </source>
</evidence>
<reference evidence="3 4" key="1">
    <citation type="submission" date="2021-01" db="EMBL/GenBank/DDBJ databases">
        <title>Genome public.</title>
        <authorList>
            <person name="Liu C."/>
            <person name="Sun Q."/>
        </authorList>
    </citation>
    <scope>NUCLEOTIDE SEQUENCE [LARGE SCALE GENOMIC DNA]</scope>
    <source>
        <strain evidence="3 4">YIM B02564</strain>
    </source>
</reference>
<dbReference type="RefSeq" id="WP_202655925.1">
    <property type="nucleotide sequence ID" value="NZ_JAESWB010000362.1"/>
</dbReference>
<organism evidence="3 4">
    <name type="scientific">Neobacillus paridis</name>
    <dbReference type="NCBI Taxonomy" id="2803862"/>
    <lineage>
        <taxon>Bacteria</taxon>
        <taxon>Bacillati</taxon>
        <taxon>Bacillota</taxon>
        <taxon>Bacilli</taxon>
        <taxon>Bacillales</taxon>
        <taxon>Bacillaceae</taxon>
        <taxon>Neobacillus</taxon>
    </lineage>
</organism>
<accession>A0ABS1TWK8</accession>